<dbReference type="Gene3D" id="2.160.10.10">
    <property type="entry name" value="Hexapeptide repeat proteins"/>
    <property type="match status" value="1"/>
</dbReference>
<dbReference type="SUPFAM" id="SSF51161">
    <property type="entry name" value="Trimeric LpxA-like enzymes"/>
    <property type="match status" value="1"/>
</dbReference>
<keyword evidence="2" id="KW-1185">Reference proteome</keyword>
<accession>A0A1T5DFM8</accession>
<gene>
    <name evidence="1" type="ORF">SAMN06295920_105154</name>
</gene>
<dbReference type="PANTHER" id="PTHR42811">
    <property type="entry name" value="SERINE ACETYLTRANSFERASE"/>
    <property type="match status" value="1"/>
</dbReference>
<dbReference type="RefSeq" id="WP_079648530.1">
    <property type="nucleotide sequence ID" value="NZ_FUYM01000005.1"/>
</dbReference>
<dbReference type="AlphaFoldDB" id="A0A1T5DFM8"/>
<protein>
    <submittedName>
        <fullName evidence="1">Serine O-acetyltransferase</fullName>
    </submittedName>
</protein>
<dbReference type="Pfam" id="PF00132">
    <property type="entry name" value="Hexapep"/>
    <property type="match status" value="1"/>
</dbReference>
<sequence>MIQNYNDLRVYISADLKSAGKALSVKNWILDPVLRFTIVMRITEYCFNTKKTIFIRLPTLFWFRMLSVKLGFSLGLNIFGPGVAIVHHGLLIIDPTTRIGKNCRIHMGVHIGGAAVFVDPEKAADFSPRLGDNVYIGPGAKIYGPIRIGSNCTIGANAVVTKDFKQDGLLIAGVPAKVLSEGETGARVVRPFAVGKEDNLQKG</sequence>
<evidence type="ECO:0000313" key="2">
    <source>
        <dbReference type="Proteomes" id="UP000189818"/>
    </source>
</evidence>
<dbReference type="GO" id="GO:0016740">
    <property type="term" value="F:transferase activity"/>
    <property type="evidence" value="ECO:0007669"/>
    <property type="project" value="UniProtKB-KW"/>
</dbReference>
<dbReference type="Proteomes" id="UP000189818">
    <property type="component" value="Unassembled WGS sequence"/>
</dbReference>
<proteinExistence type="predicted"/>
<dbReference type="OrthoDB" id="9815592at2"/>
<keyword evidence="1" id="KW-0808">Transferase</keyword>
<evidence type="ECO:0000313" key="1">
    <source>
        <dbReference type="EMBL" id="SKB70495.1"/>
    </source>
</evidence>
<name>A0A1T5DFM8_9SPHN</name>
<dbReference type="InterPro" id="IPR001451">
    <property type="entry name" value="Hexapep"/>
</dbReference>
<dbReference type="STRING" id="439228.SAMN06295920_105154"/>
<organism evidence="1 2">
    <name type="scientific">Rhizorhabdus histidinilytica</name>
    <dbReference type="NCBI Taxonomy" id="439228"/>
    <lineage>
        <taxon>Bacteria</taxon>
        <taxon>Pseudomonadati</taxon>
        <taxon>Pseudomonadota</taxon>
        <taxon>Alphaproteobacteria</taxon>
        <taxon>Sphingomonadales</taxon>
        <taxon>Sphingomonadaceae</taxon>
        <taxon>Rhizorhabdus</taxon>
    </lineage>
</organism>
<reference evidence="2" key="1">
    <citation type="submission" date="2017-02" db="EMBL/GenBank/DDBJ databases">
        <authorList>
            <person name="Varghese N."/>
            <person name="Submissions S."/>
        </authorList>
    </citation>
    <scope>NUCLEOTIDE SEQUENCE [LARGE SCALE GENOMIC DNA]</scope>
    <source>
        <strain evidence="2">UM2</strain>
    </source>
</reference>
<dbReference type="InterPro" id="IPR011004">
    <property type="entry name" value="Trimer_LpxA-like_sf"/>
</dbReference>
<dbReference type="EMBL" id="FUYM01000005">
    <property type="protein sequence ID" value="SKB70495.1"/>
    <property type="molecule type" value="Genomic_DNA"/>
</dbReference>